<dbReference type="SUPFAM" id="SSF101904">
    <property type="entry name" value="GyrA/ParC C-terminal domain-like"/>
    <property type="match status" value="1"/>
</dbReference>
<dbReference type="Gene3D" id="3.90.199.10">
    <property type="entry name" value="Topoisomerase II, domain 5"/>
    <property type="match status" value="1"/>
</dbReference>
<feature type="coiled-coil region" evidence="7">
    <location>
        <begin position="427"/>
        <end position="494"/>
    </location>
</feature>
<dbReference type="NCBIfam" id="NF004043">
    <property type="entry name" value="PRK05560.1"/>
    <property type="match status" value="1"/>
</dbReference>
<name>A0A3B0V5S6_9ZZZZ</name>
<dbReference type="InterPro" id="IPR013758">
    <property type="entry name" value="Topo_IIA_A/C_ab"/>
</dbReference>
<evidence type="ECO:0000256" key="3">
    <source>
        <dbReference type="ARBA" id="ARBA00012895"/>
    </source>
</evidence>
<dbReference type="SUPFAM" id="SSF56719">
    <property type="entry name" value="Type II DNA topoisomerase"/>
    <property type="match status" value="1"/>
</dbReference>
<reference evidence="9" key="1">
    <citation type="submission" date="2018-06" db="EMBL/GenBank/DDBJ databases">
        <authorList>
            <person name="Zhirakovskaya E."/>
        </authorList>
    </citation>
    <scope>NUCLEOTIDE SEQUENCE</scope>
</reference>
<organism evidence="9">
    <name type="scientific">hydrothermal vent metagenome</name>
    <dbReference type="NCBI Taxonomy" id="652676"/>
    <lineage>
        <taxon>unclassified sequences</taxon>
        <taxon>metagenomes</taxon>
        <taxon>ecological metagenomes</taxon>
    </lineage>
</organism>
<dbReference type="NCBIfam" id="TIGR01063">
    <property type="entry name" value="gyrA"/>
    <property type="match status" value="1"/>
</dbReference>
<dbReference type="PANTHER" id="PTHR43493">
    <property type="entry name" value="DNA GYRASE/TOPOISOMERASE SUBUNIT A"/>
    <property type="match status" value="1"/>
</dbReference>
<evidence type="ECO:0000256" key="5">
    <source>
        <dbReference type="ARBA" id="ARBA00023125"/>
    </source>
</evidence>
<evidence type="ECO:0000256" key="7">
    <source>
        <dbReference type="SAM" id="Coils"/>
    </source>
</evidence>
<evidence type="ECO:0000256" key="6">
    <source>
        <dbReference type="ARBA" id="ARBA00023235"/>
    </source>
</evidence>
<dbReference type="CDD" id="cd00187">
    <property type="entry name" value="TOP4c"/>
    <property type="match status" value="1"/>
</dbReference>
<keyword evidence="4" id="KW-0799">Topoisomerase</keyword>
<dbReference type="NCBIfam" id="NF004044">
    <property type="entry name" value="PRK05561.1"/>
    <property type="match status" value="1"/>
</dbReference>
<accession>A0A3B0V5S6</accession>
<comment type="similarity">
    <text evidence="2">Belongs to the type II topoisomerase GyrA/ParC subunit family.</text>
</comment>
<dbReference type="InterPro" id="IPR035516">
    <property type="entry name" value="Gyrase/topoIV_suA_C"/>
</dbReference>
<dbReference type="EMBL" id="UOEU01000335">
    <property type="protein sequence ID" value="VAW32219.1"/>
    <property type="molecule type" value="Genomic_DNA"/>
</dbReference>
<proteinExistence type="inferred from homology"/>
<evidence type="ECO:0000256" key="4">
    <source>
        <dbReference type="ARBA" id="ARBA00023029"/>
    </source>
</evidence>
<dbReference type="Pfam" id="PF00521">
    <property type="entry name" value="DNA_topoisoIV"/>
    <property type="match status" value="1"/>
</dbReference>
<dbReference type="InterPro" id="IPR050220">
    <property type="entry name" value="Type_II_DNA_Topoisomerases"/>
</dbReference>
<dbReference type="Gene3D" id="3.30.1360.40">
    <property type="match status" value="1"/>
</dbReference>
<feature type="domain" description="Topo IIA-type catalytic" evidence="8">
    <location>
        <begin position="32"/>
        <end position="510"/>
    </location>
</feature>
<dbReference type="GO" id="GO:0005524">
    <property type="term" value="F:ATP binding"/>
    <property type="evidence" value="ECO:0007669"/>
    <property type="project" value="InterPro"/>
</dbReference>
<evidence type="ECO:0000256" key="1">
    <source>
        <dbReference type="ARBA" id="ARBA00000185"/>
    </source>
</evidence>
<dbReference type="GO" id="GO:0003677">
    <property type="term" value="F:DNA binding"/>
    <property type="evidence" value="ECO:0007669"/>
    <property type="project" value="UniProtKB-KW"/>
</dbReference>
<dbReference type="EC" id="5.6.2.2" evidence="3"/>
<dbReference type="PROSITE" id="PS52040">
    <property type="entry name" value="TOPO_IIA"/>
    <property type="match status" value="1"/>
</dbReference>
<dbReference type="GO" id="GO:0009330">
    <property type="term" value="C:DNA topoisomerase type II (double strand cut, ATP-hydrolyzing) complex"/>
    <property type="evidence" value="ECO:0007669"/>
    <property type="project" value="TreeGrafter"/>
</dbReference>
<dbReference type="InterPro" id="IPR002205">
    <property type="entry name" value="Topo_IIA_dom_A"/>
</dbReference>
<dbReference type="Pfam" id="PF03989">
    <property type="entry name" value="DNA_gyraseA_C"/>
    <property type="match status" value="2"/>
</dbReference>
<dbReference type="InterPro" id="IPR013760">
    <property type="entry name" value="Topo_IIA-like_dom_sf"/>
</dbReference>
<evidence type="ECO:0000256" key="2">
    <source>
        <dbReference type="ARBA" id="ARBA00008263"/>
    </source>
</evidence>
<dbReference type="FunFam" id="3.30.1360.40:FF:000002">
    <property type="entry name" value="DNA gyrase subunit A"/>
    <property type="match status" value="1"/>
</dbReference>
<protein>
    <recommendedName>
        <fullName evidence="3">DNA topoisomerase (ATP-hydrolyzing)</fullName>
        <ecNumber evidence="3">5.6.2.2</ecNumber>
    </recommendedName>
</protein>
<keyword evidence="5" id="KW-0238">DNA-binding</keyword>
<sequence>MEIGLVKQVNIDSEVRESYLSYAMSVIVSRALPDARDGLKPVQRRILYAMYDMGLRPNTSYKKAARVVGEVLGKYHPHSDQAVYDAMVRLAQDFSMRYPLVDGQGNFGSIDGDAAAAMRYTEARLSNMGHDLLDDIGKNTVDHASNFDDSLTEPTVLPATIPNLLVNGSSGIAVGMATSIPPHNLAEVIDALTYMLAMWNRLDDVTLPDLMRFIKGPDFPTGGLVFRYRTNKGVETDAITNAYATGRGRVTVRAKAHVEKMGRNKSRIVITELPYQANKTNLLGRIANLHRDGKIDGLTDLRDESDRNGMRIVLETTRNVEPEKVLEDLFRLTPMQSTFSISLLALVNKEPRVLTLKQALRVYLEHRLEIVRRRTEHDLEKARNRAHILAGLLIALDNLDAVIDLIRRSRTADSAKANLIKKFKLTAVQAQAILDMQLRRLAALERRKIQEEQKELLAQIKYLEKLLSKPQMMRDLIKEELEGVKEKYQDARRTQIIDSGDMKLLSATDLLPDEQVWVMVGEKGTLARTTSPEMVRIPLKPLEQPFALLEANTQDVLYLFAADGRSVSLPVYQLPQAVELGKGTHWAELTGFTRRDHLAAAQVVPANAAGFIFLTTMVGVVKRVRVEDLPGITTQPFAVMNVQDDDALGWAELTSGNEEVMLATANGQAIRFKEDEVRPSGLPAGGVYGIKLANEADGVIAMAVVEPDGYLWSITDNGLAKATEMSEYPTQGRHGQGVRNMKLPKDAAEVVAVVIVQQDTQLLITTGIGSTKKLKLKDSKIGGRTIKPRSVMSVGPCNRITGALRMMSRPEAVDVEETAVIPHQLPLIGSANGRKKRKK</sequence>
<dbReference type="GO" id="GO:0005737">
    <property type="term" value="C:cytoplasm"/>
    <property type="evidence" value="ECO:0007669"/>
    <property type="project" value="TreeGrafter"/>
</dbReference>
<dbReference type="GO" id="GO:0003918">
    <property type="term" value="F:DNA topoisomerase type II (double strand cut, ATP-hydrolyzing) activity"/>
    <property type="evidence" value="ECO:0007669"/>
    <property type="project" value="UniProtKB-EC"/>
</dbReference>
<dbReference type="Gene3D" id="1.10.268.10">
    <property type="entry name" value="Topoisomerase, domain 3"/>
    <property type="match status" value="1"/>
</dbReference>
<dbReference type="AlphaFoldDB" id="A0A3B0V5S6"/>
<evidence type="ECO:0000313" key="9">
    <source>
        <dbReference type="EMBL" id="VAW32219.1"/>
    </source>
</evidence>
<dbReference type="PANTHER" id="PTHR43493:SF5">
    <property type="entry name" value="DNA GYRASE SUBUNIT A, CHLOROPLASTIC_MITOCHONDRIAL"/>
    <property type="match status" value="1"/>
</dbReference>
<evidence type="ECO:0000259" key="8">
    <source>
        <dbReference type="PROSITE" id="PS52040"/>
    </source>
</evidence>
<dbReference type="InterPro" id="IPR013757">
    <property type="entry name" value="Topo_IIA_A_a_sf"/>
</dbReference>
<gene>
    <name evidence="9" type="ORF">MNBD_CHLOROFLEXI01-5316</name>
</gene>
<comment type="catalytic activity">
    <reaction evidence="1">
        <text>ATP-dependent breakage, passage and rejoining of double-stranded DNA.</text>
        <dbReference type="EC" id="5.6.2.2"/>
    </reaction>
</comment>
<dbReference type="GO" id="GO:0006265">
    <property type="term" value="P:DNA topological change"/>
    <property type="evidence" value="ECO:0007669"/>
    <property type="project" value="InterPro"/>
</dbReference>
<keyword evidence="7" id="KW-0175">Coiled coil</keyword>
<dbReference type="SMART" id="SM00434">
    <property type="entry name" value="TOP4c"/>
    <property type="match status" value="1"/>
</dbReference>
<keyword evidence="6 9" id="KW-0413">Isomerase</keyword>
<dbReference type="FunFam" id="1.10.268.10:FF:000001">
    <property type="entry name" value="DNA gyrase subunit A"/>
    <property type="match status" value="1"/>
</dbReference>
<dbReference type="InterPro" id="IPR006691">
    <property type="entry name" value="GyrA/parC_rep"/>
</dbReference>
<dbReference type="Gene3D" id="2.120.10.90">
    <property type="entry name" value="DNA gyrase/topoisomerase IV, subunit A, C-terminal"/>
    <property type="match status" value="1"/>
</dbReference>